<dbReference type="SUPFAM" id="SSF54913">
    <property type="entry name" value="GlnB-like"/>
    <property type="match status" value="1"/>
</dbReference>
<evidence type="ECO:0000256" key="1">
    <source>
        <dbReference type="ARBA" id="ARBA00010554"/>
    </source>
</evidence>
<dbReference type="PANTHER" id="PTHR35983:SF1">
    <property type="entry name" value="UPF0166 PROTEIN TM_0021"/>
    <property type="match status" value="1"/>
</dbReference>
<dbReference type="InterPro" id="IPR015867">
    <property type="entry name" value="N-reg_PII/ATP_PRibTrfase_C"/>
</dbReference>
<dbReference type="Pfam" id="PF02641">
    <property type="entry name" value="DUF190"/>
    <property type="match status" value="1"/>
</dbReference>
<dbReference type="InterPro" id="IPR011322">
    <property type="entry name" value="N-reg_PII-like_a/b"/>
</dbReference>
<comment type="similarity">
    <text evidence="1">Belongs to the UPF0166 family.</text>
</comment>
<evidence type="ECO:0000313" key="2">
    <source>
        <dbReference type="EMBL" id="SFV68760.1"/>
    </source>
</evidence>
<sequence>MQRYLGKRKELRIYISNEDTFESKPLFEVLLALAKKSGISGATVMKAVAGLGVHSEIHSFNVWVLRQKVPLVITIIDTEEHIRAFLDESGKMIEEGLVTMSDTEVLQYHHPKFGEA</sequence>
<dbReference type="PANTHER" id="PTHR35983">
    <property type="entry name" value="UPF0166 PROTEIN TM_0021"/>
    <property type="match status" value="1"/>
</dbReference>
<proteinExistence type="inferred from homology"/>
<dbReference type="InterPro" id="IPR003793">
    <property type="entry name" value="UPF0166"/>
</dbReference>
<protein>
    <submittedName>
        <fullName evidence="2">Uncharacterized protein</fullName>
    </submittedName>
</protein>
<dbReference type="Gene3D" id="3.30.70.120">
    <property type="match status" value="1"/>
</dbReference>
<reference evidence="2" key="1">
    <citation type="submission" date="2016-10" db="EMBL/GenBank/DDBJ databases">
        <authorList>
            <person name="de Groot N.N."/>
        </authorList>
    </citation>
    <scope>NUCLEOTIDE SEQUENCE</scope>
</reference>
<name>A0A1W1CSA5_9ZZZZ</name>
<dbReference type="AlphaFoldDB" id="A0A1W1CSA5"/>
<gene>
    <name evidence="2" type="ORF">MNB_SV-10-1078</name>
</gene>
<accession>A0A1W1CSA5</accession>
<dbReference type="EMBL" id="FPHL01000054">
    <property type="protein sequence ID" value="SFV68760.1"/>
    <property type="molecule type" value="Genomic_DNA"/>
</dbReference>
<organism evidence="2">
    <name type="scientific">hydrothermal vent metagenome</name>
    <dbReference type="NCBI Taxonomy" id="652676"/>
    <lineage>
        <taxon>unclassified sequences</taxon>
        <taxon>metagenomes</taxon>
        <taxon>ecological metagenomes</taxon>
    </lineage>
</organism>